<sequence>MIRAFYKKNIDSIRESSASSGLAKNLGPMDLIMIGLGSIIGVGAFVTTGQVAAEFAGPAVTLSYAIGGLVCIFVALAYAELAVMIPTSGSVYTYSYVAYGELFAWIMGGVMFLEMGLGAASVAAGWSAYVQGLMVKTGIVLPDIIGKVPSAGGFCDLLAIMMAGFAGFVVYLGTKDSKRLNTILVIIKFIAITAFVIAASPHFESKNWSDFMPFGFHGVLGGASISFFSFCGFGVIATAAEECRNPKRDVTIGIVGALVLSTLVYVVLGGLVTGLVPYTELNNAQPLAYALNVKGSQIGSIIVAIGAICGMTTVLMMQLYGLSRIVYVISRDGILPQAFSQIHQKYGSPHKTIIMLTVLIALIGGFVPFDTIIRLSSMASLMDYACVTSIVLYLRFKMPEMPRHFQCPAVFIIAPIALVACIYLLFIQIIDKNGQLMLTGKILISWFAVMIPLYFLKPKNDI</sequence>
<dbReference type="OrthoDB" id="9804700at2"/>
<comment type="subcellular location">
    <subcellularLocation>
        <location evidence="1">Membrane</location>
        <topology evidence="1">Multi-pass membrane protein</topology>
    </subcellularLocation>
</comment>
<evidence type="ECO:0000256" key="6">
    <source>
        <dbReference type="SAM" id="Phobius"/>
    </source>
</evidence>
<dbReference type="Pfam" id="PF13520">
    <property type="entry name" value="AA_permease_2"/>
    <property type="match status" value="1"/>
</dbReference>
<accession>A0A2P1P7D0</accession>
<feature type="transmembrane region" description="Helical" evidence="6">
    <location>
        <begin position="180"/>
        <end position="199"/>
    </location>
</feature>
<feature type="transmembrane region" description="Helical" evidence="6">
    <location>
        <begin position="59"/>
        <end position="81"/>
    </location>
</feature>
<dbReference type="PANTHER" id="PTHR43243:SF4">
    <property type="entry name" value="CATIONIC AMINO ACID TRANSPORTER 4"/>
    <property type="match status" value="1"/>
</dbReference>
<reference evidence="7 8" key="1">
    <citation type="submission" date="2018-03" db="EMBL/GenBank/DDBJ databases">
        <title>A gene transfer event suggests a long-term partnership between eustigmatophyte algae and a novel lineage of endosymbiotic bacteria.</title>
        <authorList>
            <person name="Yurchenko T."/>
            <person name="Sevcikova T."/>
            <person name="Pribyl P."/>
            <person name="El Karkouri K."/>
            <person name="Klimes V."/>
            <person name="Amaral R."/>
            <person name="Zbrankova V."/>
            <person name="Kim E."/>
            <person name="Raoult D."/>
            <person name="Santos L.M.A."/>
            <person name="Elias M."/>
        </authorList>
    </citation>
    <scope>NUCLEOTIDE SEQUENCE [LARGE SCALE GENOMIC DNA]</scope>
    <source>
        <strain evidence="7">CCALA 838</strain>
    </source>
</reference>
<dbReference type="InterPro" id="IPR002293">
    <property type="entry name" value="AA/rel_permease1"/>
</dbReference>
<proteinExistence type="predicted"/>
<keyword evidence="4 6" id="KW-1133">Transmembrane helix</keyword>
<evidence type="ECO:0000256" key="5">
    <source>
        <dbReference type="ARBA" id="ARBA00023136"/>
    </source>
</evidence>
<dbReference type="RefSeq" id="WP_106874045.1">
    <property type="nucleotide sequence ID" value="NZ_CP027845.1"/>
</dbReference>
<dbReference type="PIRSF" id="PIRSF006060">
    <property type="entry name" value="AA_transporter"/>
    <property type="match status" value="1"/>
</dbReference>
<feature type="transmembrane region" description="Helical" evidence="6">
    <location>
        <begin position="150"/>
        <end position="173"/>
    </location>
</feature>
<feature type="transmembrane region" description="Helical" evidence="6">
    <location>
        <begin position="102"/>
        <end position="130"/>
    </location>
</feature>
<feature type="transmembrane region" description="Helical" evidence="6">
    <location>
        <begin position="252"/>
        <end position="278"/>
    </location>
</feature>
<dbReference type="EMBL" id="CP027845">
    <property type="protein sequence ID" value="AVP87173.1"/>
    <property type="molecule type" value="Genomic_DNA"/>
</dbReference>
<dbReference type="GO" id="GO:0016020">
    <property type="term" value="C:membrane"/>
    <property type="evidence" value="ECO:0007669"/>
    <property type="project" value="UniProtKB-SubCell"/>
</dbReference>
<dbReference type="KEGG" id="ptc:phytr_2150"/>
<evidence type="ECO:0000256" key="1">
    <source>
        <dbReference type="ARBA" id="ARBA00004141"/>
    </source>
</evidence>
<feature type="transmembrane region" description="Helical" evidence="6">
    <location>
        <begin position="31"/>
        <end position="53"/>
    </location>
</feature>
<keyword evidence="8" id="KW-1185">Reference proteome</keyword>
<keyword evidence="5 6" id="KW-0472">Membrane</keyword>
<feature type="transmembrane region" description="Helical" evidence="6">
    <location>
        <begin position="219"/>
        <end position="240"/>
    </location>
</feature>
<feature type="transmembrane region" description="Helical" evidence="6">
    <location>
        <begin position="436"/>
        <end position="456"/>
    </location>
</feature>
<feature type="transmembrane region" description="Helical" evidence="6">
    <location>
        <begin position="298"/>
        <end position="322"/>
    </location>
</feature>
<evidence type="ECO:0000256" key="4">
    <source>
        <dbReference type="ARBA" id="ARBA00022989"/>
    </source>
</evidence>
<dbReference type="AlphaFoldDB" id="A0A2P1P7D0"/>
<organism evidence="7 8">
    <name type="scientific">Candidatus Phycorickettsia trachydisci</name>
    <dbReference type="NCBI Taxonomy" id="2115978"/>
    <lineage>
        <taxon>Bacteria</taxon>
        <taxon>Pseudomonadati</taxon>
        <taxon>Pseudomonadota</taxon>
        <taxon>Alphaproteobacteria</taxon>
        <taxon>Rickettsiales</taxon>
        <taxon>Rickettsiaceae</taxon>
        <taxon>Candidatus Phycorickettsia</taxon>
    </lineage>
</organism>
<dbReference type="GO" id="GO:0015171">
    <property type="term" value="F:amino acid transmembrane transporter activity"/>
    <property type="evidence" value="ECO:0007669"/>
    <property type="project" value="TreeGrafter"/>
</dbReference>
<evidence type="ECO:0000256" key="2">
    <source>
        <dbReference type="ARBA" id="ARBA00022448"/>
    </source>
</evidence>
<dbReference type="Proteomes" id="UP000241762">
    <property type="component" value="Chromosome"/>
</dbReference>
<gene>
    <name evidence="7" type="ORF">phytr_2150</name>
</gene>
<dbReference type="PANTHER" id="PTHR43243">
    <property type="entry name" value="INNER MEMBRANE TRANSPORTER YGJI-RELATED"/>
    <property type="match status" value="1"/>
</dbReference>
<keyword evidence="2" id="KW-0813">Transport</keyword>
<name>A0A2P1P7D0_9RICK</name>
<evidence type="ECO:0000256" key="3">
    <source>
        <dbReference type="ARBA" id="ARBA00022692"/>
    </source>
</evidence>
<dbReference type="Gene3D" id="1.20.1740.10">
    <property type="entry name" value="Amino acid/polyamine transporter I"/>
    <property type="match status" value="1"/>
</dbReference>
<evidence type="ECO:0000313" key="7">
    <source>
        <dbReference type="EMBL" id="AVP87173.1"/>
    </source>
</evidence>
<evidence type="ECO:0000313" key="8">
    <source>
        <dbReference type="Proteomes" id="UP000241762"/>
    </source>
</evidence>
<feature type="transmembrane region" description="Helical" evidence="6">
    <location>
        <begin position="408"/>
        <end position="430"/>
    </location>
</feature>
<feature type="transmembrane region" description="Helical" evidence="6">
    <location>
        <begin position="375"/>
        <end position="396"/>
    </location>
</feature>
<feature type="transmembrane region" description="Helical" evidence="6">
    <location>
        <begin position="352"/>
        <end position="369"/>
    </location>
</feature>
<keyword evidence="3 6" id="KW-0812">Transmembrane</keyword>
<protein>
    <submittedName>
        <fullName evidence="7">Cationic amino acid transporter-1</fullName>
    </submittedName>
</protein>